<evidence type="ECO:0000313" key="1">
    <source>
        <dbReference type="EMBL" id="GMG99147.1"/>
    </source>
</evidence>
<protein>
    <submittedName>
        <fullName evidence="1">Uncharacterized protein</fullName>
    </submittedName>
</protein>
<proteinExistence type="predicted"/>
<dbReference type="Proteomes" id="UP001279734">
    <property type="component" value="Unassembled WGS sequence"/>
</dbReference>
<keyword evidence="2" id="KW-1185">Reference proteome</keyword>
<accession>A0AAD3RX98</accession>
<gene>
    <name evidence="1" type="ORF">Nepgr_000987</name>
</gene>
<evidence type="ECO:0000313" key="2">
    <source>
        <dbReference type="Proteomes" id="UP001279734"/>
    </source>
</evidence>
<dbReference type="EMBL" id="BSYO01000001">
    <property type="protein sequence ID" value="GMG99147.1"/>
    <property type="molecule type" value="Genomic_DNA"/>
</dbReference>
<reference evidence="1" key="1">
    <citation type="submission" date="2023-05" db="EMBL/GenBank/DDBJ databases">
        <title>Nepenthes gracilis genome sequencing.</title>
        <authorList>
            <person name="Fukushima K."/>
        </authorList>
    </citation>
    <scope>NUCLEOTIDE SEQUENCE</scope>
    <source>
        <strain evidence="1">SING2019-196</strain>
    </source>
</reference>
<dbReference type="AlphaFoldDB" id="A0AAD3RX98"/>
<organism evidence="1 2">
    <name type="scientific">Nepenthes gracilis</name>
    <name type="common">Slender pitcher plant</name>
    <dbReference type="NCBI Taxonomy" id="150966"/>
    <lineage>
        <taxon>Eukaryota</taxon>
        <taxon>Viridiplantae</taxon>
        <taxon>Streptophyta</taxon>
        <taxon>Embryophyta</taxon>
        <taxon>Tracheophyta</taxon>
        <taxon>Spermatophyta</taxon>
        <taxon>Magnoliopsida</taxon>
        <taxon>eudicotyledons</taxon>
        <taxon>Gunneridae</taxon>
        <taxon>Pentapetalae</taxon>
        <taxon>Caryophyllales</taxon>
        <taxon>Nepenthaceae</taxon>
        <taxon>Nepenthes</taxon>
    </lineage>
</organism>
<comment type="caution">
    <text evidence="1">The sequence shown here is derived from an EMBL/GenBank/DDBJ whole genome shotgun (WGS) entry which is preliminary data.</text>
</comment>
<sequence length="92" mass="10255">MPRALQKETHSEKGKESGEIDKMERMLYDAAFEGNVSLLLALLREDPLILHGFQLCEGNFTGSPLHLAAKLGYAEFAAEILNRKPELAEELV</sequence>
<name>A0AAD3RX98_NEPGR</name>